<name>A0A8S5QWG1_9CAUD</name>
<reference evidence="1" key="1">
    <citation type="journal article" date="2021" name="Proc. Natl. Acad. Sci. U.S.A.">
        <title>A Catalog of Tens of Thousands of Viruses from Human Metagenomes Reveals Hidden Associations with Chronic Diseases.</title>
        <authorList>
            <person name="Tisza M.J."/>
            <person name="Buck C.B."/>
        </authorList>
    </citation>
    <scope>NUCLEOTIDE SEQUENCE</scope>
    <source>
        <strain evidence="1">CtcPl3</strain>
    </source>
</reference>
<protein>
    <submittedName>
        <fullName evidence="1">Uncharacterized protein</fullName>
    </submittedName>
</protein>
<sequence length="47" mass="5390">MKKHSKIVTVEYVVQDCPICGKVIVKHYLDNTSDIKKGILNSRKFRG</sequence>
<evidence type="ECO:0000313" key="1">
    <source>
        <dbReference type="EMBL" id="DAE23392.1"/>
    </source>
</evidence>
<organism evidence="1">
    <name type="scientific">Myoviridae sp. ctcPl3</name>
    <dbReference type="NCBI Taxonomy" id="2826669"/>
    <lineage>
        <taxon>Viruses</taxon>
        <taxon>Duplodnaviria</taxon>
        <taxon>Heunggongvirae</taxon>
        <taxon>Uroviricota</taxon>
        <taxon>Caudoviricetes</taxon>
    </lineage>
</organism>
<dbReference type="EMBL" id="BK015752">
    <property type="protein sequence ID" value="DAE23392.1"/>
    <property type="molecule type" value="Genomic_DNA"/>
</dbReference>
<proteinExistence type="predicted"/>
<accession>A0A8S5QWG1</accession>